<gene>
    <name evidence="1" type="ORF">BJP36_42005</name>
</gene>
<dbReference type="Proteomes" id="UP000176944">
    <property type="component" value="Chromosome"/>
</dbReference>
<dbReference type="AlphaFoldDB" id="A0A9Q9SSN3"/>
<name>A0A9Q9SSN3_MOOP1</name>
<evidence type="ECO:0000313" key="1">
    <source>
        <dbReference type="EMBL" id="WAN68935.1"/>
    </source>
</evidence>
<reference evidence="1" key="2">
    <citation type="submission" date="2022-10" db="EMBL/GenBank/DDBJ databases">
        <authorList>
            <person name="Ngo T.-E."/>
        </authorList>
    </citation>
    <scope>NUCLEOTIDE SEQUENCE</scope>
    <source>
        <strain evidence="1">JHB</strain>
    </source>
</reference>
<accession>A0A9Q9SSN3</accession>
<organism evidence="1">
    <name type="scientific">Moorena producens (strain JHB)</name>
    <dbReference type="NCBI Taxonomy" id="1454205"/>
    <lineage>
        <taxon>Bacteria</taxon>
        <taxon>Bacillati</taxon>
        <taxon>Cyanobacteriota</taxon>
        <taxon>Cyanophyceae</taxon>
        <taxon>Coleofasciculales</taxon>
        <taxon>Coleofasciculaceae</taxon>
        <taxon>Moorena</taxon>
    </lineage>
</organism>
<sequence length="117" mass="13000">MPIPQQDAHSTARCPFHLTLKIIQLLSNTFCLLLLPTPDSRLPTPDSRLPRCAFRRRIKFATGRTAPDSRLPVPYSLFPIPFALSTNAFSNERLLQVKSFAALGGVGVKCPRLSQIN</sequence>
<dbReference type="EMBL" id="CP017708">
    <property type="protein sequence ID" value="WAN68935.1"/>
    <property type="molecule type" value="Genomic_DNA"/>
</dbReference>
<protein>
    <submittedName>
        <fullName evidence="1">Uncharacterized protein</fullName>
    </submittedName>
</protein>
<proteinExistence type="predicted"/>
<reference evidence="1" key="1">
    <citation type="journal article" date="2017" name="Proc. Natl. Acad. Sci. U.S.A.">
        <title>Comparative genomics uncovers the prolific and distinctive metabolic potential of the cyanobacterial genus Moorea.</title>
        <authorList>
            <person name="Leao T."/>
            <person name="Castelao G."/>
            <person name="Korobeynikov A."/>
            <person name="Monroe E.A."/>
            <person name="Podell S."/>
            <person name="Glukhov E."/>
            <person name="Allen E.E."/>
            <person name="Gerwick W.H."/>
            <person name="Gerwick L."/>
        </authorList>
    </citation>
    <scope>NUCLEOTIDE SEQUENCE</scope>
    <source>
        <strain evidence="1">JHB</strain>
    </source>
</reference>